<dbReference type="GO" id="GO:0042273">
    <property type="term" value="P:ribosomal large subunit biogenesis"/>
    <property type="evidence" value="ECO:0000318"/>
    <property type="project" value="GO_Central"/>
</dbReference>
<dbReference type="OrthoDB" id="18388at2759"/>
<dbReference type="GO" id="GO:0005730">
    <property type="term" value="C:nucleolus"/>
    <property type="evidence" value="ECO:0000318"/>
    <property type="project" value="GO_Central"/>
</dbReference>
<dbReference type="InterPro" id="IPR015943">
    <property type="entry name" value="WD40/YVTN_repeat-like_dom_sf"/>
</dbReference>
<dbReference type="Gene3D" id="2.130.10.10">
    <property type="entry name" value="YVTN repeat-like/Quinoprotein amine dehydrogenase"/>
    <property type="match status" value="1"/>
</dbReference>
<dbReference type="SUPFAM" id="SSF50978">
    <property type="entry name" value="WD40 repeat-like"/>
    <property type="match status" value="1"/>
</dbReference>
<dbReference type="CTD" id="6754807"/>
<dbReference type="InterPro" id="IPR036322">
    <property type="entry name" value="WD40_repeat_dom_sf"/>
</dbReference>
<organism evidence="2 3">
    <name type="scientific">Trichoplax adhaerens</name>
    <name type="common">Trichoplax reptans</name>
    <dbReference type="NCBI Taxonomy" id="10228"/>
    <lineage>
        <taxon>Eukaryota</taxon>
        <taxon>Metazoa</taxon>
        <taxon>Placozoa</taxon>
        <taxon>Uniplacotomia</taxon>
        <taxon>Trichoplacea</taxon>
        <taxon>Trichoplacidae</taxon>
        <taxon>Trichoplax</taxon>
    </lineage>
</organism>
<proteinExistence type="predicted"/>
<name>B3S0U9_TRIAD</name>
<accession>B3S0U9</accession>
<dbReference type="eggNOG" id="KOG3881">
    <property type="taxonomic scope" value="Eukaryota"/>
</dbReference>
<sequence>MSQLAQPESYSGVQLKDNSTSSYGDCKASDNPPEILSMCWTDSYEKETEINTGGQTSRMTVNPLNPMLVATGGKQNNLKLWDLSKPKEPVFKAKNMPNDSLGLQVPVWITNIAILPCNHQQPEIITVSKYHKIQVYDPRAQRRPVSVTELGNSPLLSLALEPEQRRVIVGDNKGTMTLFDLKSKRPVGNFKGCTGSIRSIACHPSENAIAACGLDRHLRVFDLESRQPRYKFYLKSKLNSLLFHSQSFKKSKRERGTTAENDDNDSELSDVWDELEVIEDSLPQKKKKKTKSSN</sequence>
<protein>
    <submittedName>
        <fullName evidence="2">Uncharacterized protein</fullName>
    </submittedName>
</protein>
<gene>
    <name evidence="2" type="ORF">TRIADDRAFT_57177</name>
</gene>
<dbReference type="InterPro" id="IPR001680">
    <property type="entry name" value="WD40_rpt"/>
</dbReference>
<dbReference type="SMART" id="SM00320">
    <property type="entry name" value="WD40"/>
    <property type="match status" value="3"/>
</dbReference>
<feature type="compositionally biased region" description="Polar residues" evidence="1">
    <location>
        <begin position="1"/>
        <end position="23"/>
    </location>
</feature>
<dbReference type="InParanoid" id="B3S0U9"/>
<dbReference type="Pfam" id="PF00400">
    <property type="entry name" value="WD40"/>
    <property type="match status" value="1"/>
</dbReference>
<dbReference type="PANTHER" id="PTHR16038">
    <property type="entry name" value="NOP SEVEN ASSOCIATED PROTEIN 1"/>
    <property type="match status" value="1"/>
</dbReference>
<keyword evidence="3" id="KW-1185">Reference proteome</keyword>
<reference evidence="2 3" key="1">
    <citation type="journal article" date="2008" name="Nature">
        <title>The Trichoplax genome and the nature of placozoans.</title>
        <authorList>
            <person name="Srivastava M."/>
            <person name="Begovic E."/>
            <person name="Chapman J."/>
            <person name="Putnam N.H."/>
            <person name="Hellsten U."/>
            <person name="Kawashima T."/>
            <person name="Kuo A."/>
            <person name="Mitros T."/>
            <person name="Salamov A."/>
            <person name="Carpenter M.L."/>
            <person name="Signorovitch A.Y."/>
            <person name="Moreno M.A."/>
            <person name="Kamm K."/>
            <person name="Grimwood J."/>
            <person name="Schmutz J."/>
            <person name="Shapiro H."/>
            <person name="Grigoriev I.V."/>
            <person name="Buss L.W."/>
            <person name="Schierwater B."/>
            <person name="Dellaporta S.L."/>
            <person name="Rokhsar D.S."/>
        </authorList>
    </citation>
    <scope>NUCLEOTIDE SEQUENCE [LARGE SCALE GENOMIC DNA]</scope>
    <source>
        <strain evidence="2 3">Grell-BS-1999</strain>
    </source>
</reference>
<dbReference type="EMBL" id="DS985246">
    <property type="protein sequence ID" value="EDV24068.1"/>
    <property type="molecule type" value="Genomic_DNA"/>
</dbReference>
<dbReference type="OMA" id="TEINTGG"/>
<evidence type="ECO:0000313" key="2">
    <source>
        <dbReference type="EMBL" id="EDV24068.1"/>
    </source>
</evidence>
<dbReference type="PhylomeDB" id="B3S0U9"/>
<dbReference type="GO" id="GO:0030687">
    <property type="term" value="C:preribosome, large subunit precursor"/>
    <property type="evidence" value="ECO:0000318"/>
    <property type="project" value="GO_Central"/>
</dbReference>
<evidence type="ECO:0000313" key="3">
    <source>
        <dbReference type="Proteomes" id="UP000009022"/>
    </source>
</evidence>
<dbReference type="InterPro" id="IPR037379">
    <property type="entry name" value="WDR74/Nsa1"/>
</dbReference>
<feature type="region of interest" description="Disordered" evidence="1">
    <location>
        <begin position="1"/>
        <end position="29"/>
    </location>
</feature>
<dbReference type="Proteomes" id="UP000009022">
    <property type="component" value="Unassembled WGS sequence"/>
</dbReference>
<dbReference type="KEGG" id="tad:TRIADDRAFT_57177"/>
<dbReference type="AlphaFoldDB" id="B3S0U9"/>
<dbReference type="FunCoup" id="B3S0U9">
    <property type="interactions" value="1569"/>
</dbReference>
<dbReference type="GeneID" id="6754807"/>
<dbReference type="HOGENOM" id="CLU_947741_0_0_1"/>
<dbReference type="PANTHER" id="PTHR16038:SF4">
    <property type="entry name" value="WD REPEAT-CONTAINING PROTEIN 74"/>
    <property type="match status" value="1"/>
</dbReference>
<dbReference type="STRING" id="10228.B3S0U9"/>
<dbReference type="RefSeq" id="XP_002113594.1">
    <property type="nucleotide sequence ID" value="XM_002113558.1"/>
</dbReference>
<evidence type="ECO:0000256" key="1">
    <source>
        <dbReference type="SAM" id="MobiDB-lite"/>
    </source>
</evidence>